<reference evidence="2" key="2">
    <citation type="submission" date="2022-01" db="EMBL/GenBank/DDBJ databases">
        <authorList>
            <person name="Yamashiro T."/>
            <person name="Shiraishi A."/>
            <person name="Satake H."/>
            <person name="Nakayama K."/>
        </authorList>
    </citation>
    <scope>NUCLEOTIDE SEQUENCE</scope>
</reference>
<protein>
    <submittedName>
        <fullName evidence="2">Uncharacterized protein</fullName>
    </submittedName>
</protein>
<evidence type="ECO:0000313" key="3">
    <source>
        <dbReference type="Proteomes" id="UP001151760"/>
    </source>
</evidence>
<evidence type="ECO:0000256" key="1">
    <source>
        <dbReference type="SAM" id="MobiDB-lite"/>
    </source>
</evidence>
<accession>A0ABQ5F669</accession>
<feature type="compositionally biased region" description="Polar residues" evidence="1">
    <location>
        <begin position="18"/>
        <end position="29"/>
    </location>
</feature>
<evidence type="ECO:0000313" key="2">
    <source>
        <dbReference type="EMBL" id="GJT58643.1"/>
    </source>
</evidence>
<reference evidence="2" key="1">
    <citation type="journal article" date="2022" name="Int. J. Mol. Sci.">
        <title>Draft Genome of Tanacetum Coccineum: Genomic Comparison of Closely Related Tanacetum-Family Plants.</title>
        <authorList>
            <person name="Yamashiro T."/>
            <person name="Shiraishi A."/>
            <person name="Nakayama K."/>
            <person name="Satake H."/>
        </authorList>
    </citation>
    <scope>NUCLEOTIDE SEQUENCE</scope>
</reference>
<sequence length="143" mass="15286">MDKSKGGSSRADEEGANRKTTPSVGKKNVSISCNGTFSLSNSFEALNVKNSVSGEVKTSNKATTSGVKEEGQSSTPLVEKINMFEKQPSEGECVLVDDDGKPLKKFDYLGDHDSEDEIESVDNEIASYLASKPSGLNMVLRAC</sequence>
<comment type="caution">
    <text evidence="2">The sequence shown here is derived from an EMBL/GenBank/DDBJ whole genome shotgun (WGS) entry which is preliminary data.</text>
</comment>
<name>A0ABQ5F669_9ASTR</name>
<proteinExistence type="predicted"/>
<feature type="region of interest" description="Disordered" evidence="1">
    <location>
        <begin position="54"/>
        <end position="76"/>
    </location>
</feature>
<dbReference type="Proteomes" id="UP001151760">
    <property type="component" value="Unassembled WGS sequence"/>
</dbReference>
<dbReference type="EMBL" id="BQNB010017037">
    <property type="protein sequence ID" value="GJT58643.1"/>
    <property type="molecule type" value="Genomic_DNA"/>
</dbReference>
<gene>
    <name evidence="2" type="ORF">Tco_1002176</name>
</gene>
<keyword evidence="3" id="KW-1185">Reference proteome</keyword>
<feature type="region of interest" description="Disordered" evidence="1">
    <location>
        <begin position="1"/>
        <end position="29"/>
    </location>
</feature>
<organism evidence="2 3">
    <name type="scientific">Tanacetum coccineum</name>
    <dbReference type="NCBI Taxonomy" id="301880"/>
    <lineage>
        <taxon>Eukaryota</taxon>
        <taxon>Viridiplantae</taxon>
        <taxon>Streptophyta</taxon>
        <taxon>Embryophyta</taxon>
        <taxon>Tracheophyta</taxon>
        <taxon>Spermatophyta</taxon>
        <taxon>Magnoliopsida</taxon>
        <taxon>eudicotyledons</taxon>
        <taxon>Gunneridae</taxon>
        <taxon>Pentapetalae</taxon>
        <taxon>asterids</taxon>
        <taxon>campanulids</taxon>
        <taxon>Asterales</taxon>
        <taxon>Asteraceae</taxon>
        <taxon>Asteroideae</taxon>
        <taxon>Anthemideae</taxon>
        <taxon>Anthemidinae</taxon>
        <taxon>Tanacetum</taxon>
    </lineage>
</organism>
<feature type="compositionally biased region" description="Basic and acidic residues" evidence="1">
    <location>
        <begin position="1"/>
        <end position="17"/>
    </location>
</feature>